<evidence type="ECO:0000256" key="4">
    <source>
        <dbReference type="ARBA" id="ARBA00022670"/>
    </source>
</evidence>
<keyword evidence="6" id="KW-0378">Hydrolase</keyword>
<evidence type="ECO:0000313" key="9">
    <source>
        <dbReference type="EMBL" id="SDZ97943.1"/>
    </source>
</evidence>
<organism evidence="9 10">
    <name type="scientific">Alkalimonas amylolytica</name>
    <dbReference type="NCBI Taxonomy" id="152573"/>
    <lineage>
        <taxon>Bacteria</taxon>
        <taxon>Pseudomonadati</taxon>
        <taxon>Pseudomonadota</taxon>
        <taxon>Gammaproteobacteria</taxon>
        <taxon>Alkalimonas</taxon>
    </lineage>
</organism>
<evidence type="ECO:0000256" key="6">
    <source>
        <dbReference type="ARBA" id="ARBA00022801"/>
    </source>
</evidence>
<dbReference type="InterPro" id="IPR047620">
    <property type="entry name" value="M17_PepB-like_N"/>
</dbReference>
<dbReference type="InterPro" id="IPR008330">
    <property type="entry name" value="Pept_M17_PepB"/>
</dbReference>
<dbReference type="AlphaFoldDB" id="A0A1H3XF29"/>
<evidence type="ECO:0000256" key="7">
    <source>
        <dbReference type="ARBA" id="ARBA00023211"/>
    </source>
</evidence>
<feature type="domain" description="Cytosol aminopeptidase" evidence="8">
    <location>
        <begin position="272"/>
        <end position="279"/>
    </location>
</feature>
<dbReference type="PIRSF" id="PIRSF036388">
    <property type="entry name" value="Ctsl_amnpptdse_B"/>
    <property type="match status" value="1"/>
</dbReference>
<dbReference type="NCBIfam" id="NF003450">
    <property type="entry name" value="PRK05015.1"/>
    <property type="match status" value="1"/>
</dbReference>
<dbReference type="EMBL" id="FNRM01000001">
    <property type="protein sequence ID" value="SDZ97943.1"/>
    <property type="molecule type" value="Genomic_DNA"/>
</dbReference>
<gene>
    <name evidence="9" type="ORF">SAMN04488051_101220</name>
</gene>
<dbReference type="CDD" id="cd00433">
    <property type="entry name" value="Peptidase_M17"/>
    <property type="match status" value="1"/>
</dbReference>
<evidence type="ECO:0000256" key="2">
    <source>
        <dbReference type="ARBA" id="ARBA00022438"/>
    </source>
</evidence>
<dbReference type="InterPro" id="IPR011356">
    <property type="entry name" value="Leucine_aapep/pepB"/>
</dbReference>
<keyword evidence="3" id="KW-0963">Cytoplasm</keyword>
<evidence type="ECO:0000256" key="1">
    <source>
        <dbReference type="ARBA" id="ARBA00009528"/>
    </source>
</evidence>
<dbReference type="Pfam" id="PF00883">
    <property type="entry name" value="Peptidase_M17"/>
    <property type="match status" value="1"/>
</dbReference>
<proteinExistence type="inferred from homology"/>
<sequence>MTDMIRISLQPDVAAEKWGKKVSLTPTAEGFQIHLDSKQPARSIQKAARQLDGLGIEQVELSGDGWTLELQWAFYLGFTSAKKLNGVQWYGEEATQLQQLASCFGWARQITNQTPEQLSPEALAHEAIEFLTPLAPDSISHRVIRGEELLTEGWVGIHGVGRGSERPPVMLVLDYNPTGNADAPIDAVLVGKGITFDSGGYSIKPSESMSYMKCDMGGAATVAAALGLAIQKGLSHRVQLVLCCAENLISGHAYKLGDILTYKNGTTVEILNTDAEGRLVLADGLLYASETGAPLIIDAATLTGAAMVALGNDYNALFALDTALQQRALGYANLVQEPTWPLPLAPWHQQQCPSPYADTANSRPIKGGGSGGASNAAGFLSRFVPEGGKGWLHFDLAAAFNSSNTGLWAAGATGMGIRAIAETLRQEAGKV</sequence>
<keyword evidence="10" id="KW-1185">Reference proteome</keyword>
<dbReference type="RefSeq" id="WP_091338158.1">
    <property type="nucleotide sequence ID" value="NZ_FNRM01000001.1"/>
</dbReference>
<dbReference type="GO" id="GO:0006508">
    <property type="term" value="P:proteolysis"/>
    <property type="evidence" value="ECO:0007669"/>
    <property type="project" value="UniProtKB-KW"/>
</dbReference>
<dbReference type="Pfam" id="PF12404">
    <property type="entry name" value="DUF3663"/>
    <property type="match status" value="1"/>
</dbReference>
<evidence type="ECO:0000256" key="5">
    <source>
        <dbReference type="ARBA" id="ARBA00022723"/>
    </source>
</evidence>
<dbReference type="PRINTS" id="PR00481">
    <property type="entry name" value="LAMNOPPTDASE"/>
</dbReference>
<dbReference type="OrthoDB" id="9809354at2"/>
<evidence type="ECO:0000259" key="8">
    <source>
        <dbReference type="PROSITE" id="PS00631"/>
    </source>
</evidence>
<protein>
    <submittedName>
        <fullName evidence="9">PepB aminopeptidase</fullName>
    </submittedName>
</protein>
<dbReference type="Proteomes" id="UP000198773">
    <property type="component" value="Unassembled WGS sequence"/>
</dbReference>
<dbReference type="GO" id="GO:0070006">
    <property type="term" value="F:metalloaminopeptidase activity"/>
    <property type="evidence" value="ECO:0007669"/>
    <property type="project" value="InterPro"/>
</dbReference>
<reference evidence="9 10" key="1">
    <citation type="submission" date="2016-10" db="EMBL/GenBank/DDBJ databases">
        <authorList>
            <person name="de Groot N.N."/>
        </authorList>
    </citation>
    <scope>NUCLEOTIDE SEQUENCE [LARGE SCALE GENOMIC DNA]</scope>
    <source>
        <strain evidence="9 10">CGMCC 1.3430</strain>
    </source>
</reference>
<dbReference type="PANTHER" id="PTHR11963:SF20">
    <property type="entry name" value="PEPTIDASE B"/>
    <property type="match status" value="1"/>
</dbReference>
<keyword evidence="7" id="KW-0464">Manganese</keyword>
<evidence type="ECO:0000256" key="3">
    <source>
        <dbReference type="ARBA" id="ARBA00022490"/>
    </source>
</evidence>
<name>A0A1H3XF29_ALKAM</name>
<accession>A0A1H3XF29</accession>
<dbReference type="PROSITE" id="PS00631">
    <property type="entry name" value="CYTOSOL_AP"/>
    <property type="match status" value="1"/>
</dbReference>
<evidence type="ECO:0000313" key="10">
    <source>
        <dbReference type="Proteomes" id="UP000198773"/>
    </source>
</evidence>
<keyword evidence="5" id="KW-0479">Metal-binding</keyword>
<keyword evidence="4" id="KW-0645">Protease</keyword>
<dbReference type="Gene3D" id="3.40.630.10">
    <property type="entry name" value="Zn peptidases"/>
    <property type="match status" value="1"/>
</dbReference>
<comment type="similarity">
    <text evidence="1">Belongs to the peptidase M17 family.</text>
</comment>
<dbReference type="PANTHER" id="PTHR11963">
    <property type="entry name" value="LEUCINE AMINOPEPTIDASE-RELATED"/>
    <property type="match status" value="1"/>
</dbReference>
<dbReference type="GO" id="GO:0030145">
    <property type="term" value="F:manganese ion binding"/>
    <property type="evidence" value="ECO:0007669"/>
    <property type="project" value="InterPro"/>
</dbReference>
<dbReference type="GO" id="GO:0005737">
    <property type="term" value="C:cytoplasm"/>
    <property type="evidence" value="ECO:0007669"/>
    <property type="project" value="InterPro"/>
</dbReference>
<keyword evidence="2 9" id="KW-0031">Aminopeptidase</keyword>
<dbReference type="SUPFAM" id="SSF53187">
    <property type="entry name" value="Zn-dependent exopeptidases"/>
    <property type="match status" value="1"/>
</dbReference>
<dbReference type="STRING" id="152573.SAMN04488051_101220"/>
<dbReference type="InterPro" id="IPR000819">
    <property type="entry name" value="Peptidase_M17_C"/>
</dbReference>